<dbReference type="Proteomes" id="UP000029738">
    <property type="component" value="Unassembled WGS sequence"/>
</dbReference>
<feature type="domain" description="Glycosyl transferase family 1" evidence="1">
    <location>
        <begin position="268"/>
        <end position="413"/>
    </location>
</feature>
<dbReference type="Gene3D" id="3.40.50.2000">
    <property type="entry name" value="Glycogen Phosphorylase B"/>
    <property type="match status" value="2"/>
</dbReference>
<evidence type="ECO:0000313" key="4">
    <source>
        <dbReference type="EMBL" id="KIE06927.1"/>
    </source>
</evidence>
<dbReference type="AlphaFoldDB" id="A0A0C1MX74"/>
<keyword evidence="5" id="KW-1185">Reference proteome</keyword>
<organism evidence="4">
    <name type="scientific">Tolypothrix bouteillei VB521301</name>
    <dbReference type="NCBI Taxonomy" id="1479485"/>
    <lineage>
        <taxon>Bacteria</taxon>
        <taxon>Bacillati</taxon>
        <taxon>Cyanobacteriota</taxon>
        <taxon>Cyanophyceae</taxon>
        <taxon>Nostocales</taxon>
        <taxon>Tolypothrichaceae</taxon>
        <taxon>Tolypothrix</taxon>
    </lineage>
</organism>
<protein>
    <submittedName>
        <fullName evidence="4">Glycosyl transferase group 1</fullName>
    </submittedName>
    <submittedName>
        <fullName evidence="3">Glycosyltransferase family 4 protein</fullName>
    </submittedName>
</protein>
<dbReference type="STRING" id="1479485.DA73_0237490"/>
<dbReference type="OrthoDB" id="9815550at2"/>
<feature type="domain" description="Glycosyltransferase subfamily 4-like N-terminal" evidence="2">
    <location>
        <begin position="15"/>
        <end position="126"/>
    </location>
</feature>
<dbReference type="CDD" id="cd03823">
    <property type="entry name" value="GT4_ExpE7-like"/>
    <property type="match status" value="1"/>
</dbReference>
<dbReference type="EMBL" id="JHEG02000059">
    <property type="protein sequence ID" value="KIE06927.1"/>
    <property type="molecule type" value="Genomic_DNA"/>
</dbReference>
<evidence type="ECO:0000259" key="1">
    <source>
        <dbReference type="Pfam" id="PF00534"/>
    </source>
</evidence>
<gene>
    <name evidence="4" type="ORF">DA73_0237490</name>
    <name evidence="3" type="ORF">DA73_0400032565</name>
</gene>
<dbReference type="InterPro" id="IPR028098">
    <property type="entry name" value="Glyco_trans_4-like_N"/>
</dbReference>
<dbReference type="EMBL" id="JHEG04000001">
    <property type="protein sequence ID" value="KAF3889679.1"/>
    <property type="molecule type" value="Genomic_DNA"/>
</dbReference>
<dbReference type="InterPro" id="IPR001296">
    <property type="entry name" value="Glyco_trans_1"/>
</dbReference>
<dbReference type="PANTHER" id="PTHR45947">
    <property type="entry name" value="SULFOQUINOVOSYL TRANSFERASE SQD2"/>
    <property type="match status" value="1"/>
</dbReference>
<evidence type="ECO:0000313" key="3">
    <source>
        <dbReference type="EMBL" id="KAF3889679.1"/>
    </source>
</evidence>
<accession>A0A0C1MX74</accession>
<dbReference type="Pfam" id="PF13439">
    <property type="entry name" value="Glyco_transf_4"/>
    <property type="match status" value="1"/>
</dbReference>
<reference evidence="4" key="1">
    <citation type="journal article" date="2015" name="Genome Announc.">
        <title>Draft Genome Sequence of Tolypothrix boutellei Strain VB521301.</title>
        <authorList>
            <person name="Chandrababunaidu M.M."/>
            <person name="Singh D."/>
            <person name="Sen D."/>
            <person name="Bhan S."/>
            <person name="Das S."/>
            <person name="Gupta A."/>
            <person name="Adhikary S.P."/>
            <person name="Tripathy S."/>
        </authorList>
    </citation>
    <scope>NUCLEOTIDE SEQUENCE</scope>
    <source>
        <strain evidence="4">VB521301</strain>
    </source>
</reference>
<dbReference type="Pfam" id="PF00534">
    <property type="entry name" value="Glycos_transf_1"/>
    <property type="match status" value="1"/>
</dbReference>
<comment type="caution">
    <text evidence="4">The sequence shown here is derived from an EMBL/GenBank/DDBJ whole genome shotgun (WGS) entry which is preliminary data.</text>
</comment>
<dbReference type="PANTHER" id="PTHR45947:SF3">
    <property type="entry name" value="SULFOQUINOVOSYL TRANSFERASE SQD2"/>
    <property type="match status" value="1"/>
</dbReference>
<dbReference type="GO" id="GO:0016757">
    <property type="term" value="F:glycosyltransferase activity"/>
    <property type="evidence" value="ECO:0007669"/>
    <property type="project" value="InterPro"/>
</dbReference>
<keyword evidence="4" id="KW-0808">Transferase</keyword>
<proteinExistence type="predicted"/>
<name>A0A0C1MX74_9CYAN</name>
<dbReference type="RefSeq" id="WP_038085799.1">
    <property type="nucleotide sequence ID" value="NZ_JHEG04000001.1"/>
</dbReference>
<sequence length="452" mass="50305">MKVIHVPFCFYPNAIGGTEVYVEALSRHLQQQGLQILIAAPGNVNESYSHNRLSVYRFAVSNQVTRLQEVYGEGDRQSANEFGKILDEEQPDLVHLHAFTRGVSLRLVRVAKQRKIPVIFTYHTPTVSCQRGTLMRWGTQVCDGKVNLRTCSQCTLQGLGLNWISASAIGNIPPMVGRCLGGLHLHGGVWTAIRMTELASYRYSALQNLLSEVDHIVAVCDWVKDLLIRNHVSHEKITVSRQGLCQEIQSAKISQLGKNYTGNSSILKIAFLGRLEPIKGIDILLKAFQRTPQLAATLDIFGISQNSASDAYQTQLLNLVKHDTRISFKSPVSAKQIVNLLTDYDLLAVPSQWLETGPLVVLEAFAAGIPVIGSNLGGIAELVQHEINGLLVEAASVEAWSRSLQRLNQERDLLIRLRHGVRPPRHMETVAKEMLSLYHSILQKSDKALYRK</sequence>
<evidence type="ECO:0000259" key="2">
    <source>
        <dbReference type="Pfam" id="PF13439"/>
    </source>
</evidence>
<dbReference type="SUPFAM" id="SSF53756">
    <property type="entry name" value="UDP-Glycosyltransferase/glycogen phosphorylase"/>
    <property type="match status" value="1"/>
</dbReference>
<reference evidence="3" key="2">
    <citation type="submission" date="2019-11" db="EMBL/GenBank/DDBJ databases">
        <title>Improved Assembly of Tolypothrix boutellei genome.</title>
        <authorList>
            <person name="Sarangi A.N."/>
            <person name="Mukherjee M."/>
            <person name="Ghosh S."/>
            <person name="Singh D."/>
            <person name="Das A."/>
            <person name="Kant S."/>
            <person name="Prusty A."/>
            <person name="Tripathy S."/>
        </authorList>
    </citation>
    <scope>NUCLEOTIDE SEQUENCE</scope>
    <source>
        <strain evidence="3">VB521301</strain>
    </source>
</reference>
<evidence type="ECO:0000313" key="5">
    <source>
        <dbReference type="Proteomes" id="UP000029738"/>
    </source>
</evidence>
<dbReference type="InterPro" id="IPR050194">
    <property type="entry name" value="Glycosyltransferase_grp1"/>
</dbReference>